<evidence type="ECO:0000256" key="4">
    <source>
        <dbReference type="ARBA" id="ARBA00023136"/>
    </source>
</evidence>
<dbReference type="AlphaFoldDB" id="A0A9W7KXH1"/>
<protein>
    <submittedName>
        <fullName evidence="7">Uncharacterized protein</fullName>
    </submittedName>
</protein>
<keyword evidence="4 6" id="KW-0472">Membrane</keyword>
<feature type="transmembrane region" description="Helical" evidence="6">
    <location>
        <begin position="286"/>
        <end position="305"/>
    </location>
</feature>
<evidence type="ECO:0000256" key="2">
    <source>
        <dbReference type="ARBA" id="ARBA00022692"/>
    </source>
</evidence>
<keyword evidence="8" id="KW-1185">Reference proteome</keyword>
<evidence type="ECO:0000256" key="5">
    <source>
        <dbReference type="SAM" id="MobiDB-lite"/>
    </source>
</evidence>
<dbReference type="PANTHER" id="PTHR23291">
    <property type="entry name" value="BAX INHIBITOR-RELATED"/>
    <property type="match status" value="1"/>
</dbReference>
<proteinExistence type="predicted"/>
<evidence type="ECO:0000256" key="3">
    <source>
        <dbReference type="ARBA" id="ARBA00022989"/>
    </source>
</evidence>
<feature type="region of interest" description="Disordered" evidence="5">
    <location>
        <begin position="1"/>
        <end position="95"/>
    </location>
</feature>
<keyword evidence="3 6" id="KW-1133">Transmembrane helix</keyword>
<feature type="compositionally biased region" description="Low complexity" evidence="5">
    <location>
        <begin position="22"/>
        <end position="34"/>
    </location>
</feature>
<organism evidence="7 8">
    <name type="scientific">Triparma verrucosa</name>
    <dbReference type="NCBI Taxonomy" id="1606542"/>
    <lineage>
        <taxon>Eukaryota</taxon>
        <taxon>Sar</taxon>
        <taxon>Stramenopiles</taxon>
        <taxon>Ochrophyta</taxon>
        <taxon>Bolidophyceae</taxon>
        <taxon>Parmales</taxon>
        <taxon>Triparmaceae</taxon>
        <taxon>Triparma</taxon>
    </lineage>
</organism>
<evidence type="ECO:0000313" key="7">
    <source>
        <dbReference type="EMBL" id="GMI14796.1"/>
    </source>
</evidence>
<comment type="subcellular location">
    <subcellularLocation>
        <location evidence="1">Membrane</location>
        <topology evidence="1">Multi-pass membrane protein</topology>
    </subcellularLocation>
</comment>
<gene>
    <name evidence="7" type="ORF">TrVE_jg9001</name>
</gene>
<accession>A0A9W7KXH1</accession>
<comment type="caution">
    <text evidence="7">The sequence shown here is derived from an EMBL/GenBank/DDBJ whole genome shotgun (WGS) entry which is preliminary data.</text>
</comment>
<dbReference type="PRINTS" id="PR01217">
    <property type="entry name" value="PRICHEXTENSN"/>
</dbReference>
<feature type="compositionally biased region" description="Pro residues" evidence="5">
    <location>
        <begin position="78"/>
        <end position="91"/>
    </location>
</feature>
<feature type="compositionally biased region" description="Pro residues" evidence="5">
    <location>
        <begin position="58"/>
        <end position="71"/>
    </location>
</feature>
<feature type="transmembrane region" description="Helical" evidence="6">
    <location>
        <begin position="406"/>
        <end position="428"/>
    </location>
</feature>
<feature type="compositionally biased region" description="Low complexity" evidence="5">
    <location>
        <begin position="46"/>
        <end position="57"/>
    </location>
</feature>
<evidence type="ECO:0000313" key="8">
    <source>
        <dbReference type="Proteomes" id="UP001165160"/>
    </source>
</evidence>
<feature type="compositionally biased region" description="Pro residues" evidence="5">
    <location>
        <begin position="35"/>
        <end position="45"/>
    </location>
</feature>
<evidence type="ECO:0000256" key="6">
    <source>
        <dbReference type="SAM" id="Phobius"/>
    </source>
</evidence>
<sequence length="532" mass="57590">MVTLPPASDTKPPETTNLITQPSTIVPLPSSSSPPLVPSSPPPSSSPTIVPLPTASSPKPPSPKPLLPQPSPLSSSPVPLPSPSSSPPLLPTPLSLPLTSNPASVHPIEAYNFNGTTIPIQPRKGSILKPREHYRRGTVILNHIERKTKNGEETSPDDLALYHRMLQMKNSGWVHRRSLVGISIFAQGSEGNDDPFVIERMPLDLQLGFRKKIFGILSFQTFIVTSALIYITFFEDEDIIDHYYCPLQPVLNYTNATNATEVGRRLGNGTIEWGIDMPDIHTCEGWAGPWFLTFFGLIAALFLLYKTKYIFPLNYLALLIFSCVQTLFFVSIKTVFNTNAIVYVSGSIFFQIFLMYFFSNRKDEAQGNLLPVNFYFPAIEAAGCNLIVNIIIALTAPGLGVSFGEFVFAAISAGLMMAWFAYDATCMVSKMSPDEYMQAVVFFYTDIILFLSFMFLMCACLVLGEGGEATACCTDLEFGGGGAMAMTEMGGGGAAAAAEGGAGGAMFMNVETGGLTAPIGNQEDRMQRGSGS</sequence>
<dbReference type="GO" id="GO:0016020">
    <property type="term" value="C:membrane"/>
    <property type="evidence" value="ECO:0007669"/>
    <property type="project" value="UniProtKB-SubCell"/>
</dbReference>
<dbReference type="PANTHER" id="PTHR23291:SF50">
    <property type="entry name" value="PROTEIN LIFEGUARD 4"/>
    <property type="match status" value="1"/>
</dbReference>
<dbReference type="InterPro" id="IPR006214">
    <property type="entry name" value="Bax_inhibitor_1-related"/>
</dbReference>
<reference evidence="8" key="1">
    <citation type="journal article" date="2023" name="Commun. Biol.">
        <title>Genome analysis of Parmales, the sister group of diatoms, reveals the evolutionary specialization of diatoms from phago-mixotrophs to photoautotrophs.</title>
        <authorList>
            <person name="Ban H."/>
            <person name="Sato S."/>
            <person name="Yoshikawa S."/>
            <person name="Yamada K."/>
            <person name="Nakamura Y."/>
            <person name="Ichinomiya M."/>
            <person name="Sato N."/>
            <person name="Blanc-Mathieu R."/>
            <person name="Endo H."/>
            <person name="Kuwata A."/>
            <person name="Ogata H."/>
        </authorList>
    </citation>
    <scope>NUCLEOTIDE SEQUENCE [LARGE SCALE GENOMIC DNA]</scope>
    <source>
        <strain evidence="8">NIES 3699</strain>
    </source>
</reference>
<feature type="transmembrane region" description="Helical" evidence="6">
    <location>
        <begin position="312"/>
        <end position="334"/>
    </location>
</feature>
<feature type="transmembrane region" description="Helical" evidence="6">
    <location>
        <begin position="340"/>
        <end position="358"/>
    </location>
</feature>
<evidence type="ECO:0000256" key="1">
    <source>
        <dbReference type="ARBA" id="ARBA00004141"/>
    </source>
</evidence>
<feature type="transmembrane region" description="Helical" evidence="6">
    <location>
        <begin position="213"/>
        <end position="233"/>
    </location>
</feature>
<dbReference type="Proteomes" id="UP001165160">
    <property type="component" value="Unassembled WGS sequence"/>
</dbReference>
<feature type="transmembrane region" description="Helical" evidence="6">
    <location>
        <begin position="370"/>
        <end position="394"/>
    </location>
</feature>
<keyword evidence="2 6" id="KW-0812">Transmembrane</keyword>
<dbReference type="EMBL" id="BRXX01000506">
    <property type="protein sequence ID" value="GMI14796.1"/>
    <property type="molecule type" value="Genomic_DNA"/>
</dbReference>
<feature type="transmembrane region" description="Helical" evidence="6">
    <location>
        <begin position="440"/>
        <end position="464"/>
    </location>
</feature>
<name>A0A9W7KXH1_9STRA</name>